<evidence type="ECO:0000313" key="1">
    <source>
        <dbReference type="EMBL" id="KAK6748577.1"/>
    </source>
</evidence>
<evidence type="ECO:0000313" key="2">
    <source>
        <dbReference type="Proteomes" id="UP001303046"/>
    </source>
</evidence>
<protein>
    <submittedName>
        <fullName evidence="1">Uncharacterized protein</fullName>
    </submittedName>
</protein>
<comment type="caution">
    <text evidence="1">The sequence shown here is derived from an EMBL/GenBank/DDBJ whole genome shotgun (WGS) entry which is preliminary data.</text>
</comment>
<sequence>MMLKRSEGVVVARGSGCTVGAVELPIRALLKNFLGSLLRDLRARVILQQAKVVELRVLLADLVGPSLRLSAVDFGSNCRVAQQQFETVDPILHQTHAQHDLLLMNFTFHERIRHFMASATGTFGGVVDVEDPFFISSDSGVQPVKSAASGEQLSADVQASLAVAVAQCMWEPLTEPFQHSER</sequence>
<organism evidence="1 2">
    <name type="scientific">Necator americanus</name>
    <name type="common">Human hookworm</name>
    <dbReference type="NCBI Taxonomy" id="51031"/>
    <lineage>
        <taxon>Eukaryota</taxon>
        <taxon>Metazoa</taxon>
        <taxon>Ecdysozoa</taxon>
        <taxon>Nematoda</taxon>
        <taxon>Chromadorea</taxon>
        <taxon>Rhabditida</taxon>
        <taxon>Rhabditina</taxon>
        <taxon>Rhabditomorpha</taxon>
        <taxon>Strongyloidea</taxon>
        <taxon>Ancylostomatidae</taxon>
        <taxon>Bunostominae</taxon>
        <taxon>Necator</taxon>
    </lineage>
</organism>
<name>A0ABR1DDL5_NECAM</name>
<dbReference type="Proteomes" id="UP001303046">
    <property type="component" value="Unassembled WGS sequence"/>
</dbReference>
<reference evidence="1 2" key="1">
    <citation type="submission" date="2023-08" db="EMBL/GenBank/DDBJ databases">
        <title>A Necator americanus chromosomal reference genome.</title>
        <authorList>
            <person name="Ilik V."/>
            <person name="Petrzelkova K.J."/>
            <person name="Pardy F."/>
            <person name="Fuh T."/>
            <person name="Niatou-Singa F.S."/>
            <person name="Gouil Q."/>
            <person name="Baker L."/>
            <person name="Ritchie M.E."/>
            <person name="Jex A.R."/>
            <person name="Gazzola D."/>
            <person name="Li H."/>
            <person name="Toshio Fujiwara R."/>
            <person name="Zhan B."/>
            <person name="Aroian R.V."/>
            <person name="Pafco B."/>
            <person name="Schwarz E.M."/>
        </authorList>
    </citation>
    <scope>NUCLEOTIDE SEQUENCE [LARGE SCALE GENOMIC DNA]</scope>
    <source>
        <strain evidence="1 2">Aroian</strain>
        <tissue evidence="1">Whole animal</tissue>
    </source>
</reference>
<gene>
    <name evidence="1" type="primary">Necator_chrIV.g14586</name>
    <name evidence="1" type="ORF">RB195_001291</name>
</gene>
<dbReference type="EMBL" id="JAVFWL010000004">
    <property type="protein sequence ID" value="KAK6748577.1"/>
    <property type="molecule type" value="Genomic_DNA"/>
</dbReference>
<accession>A0ABR1DDL5</accession>
<keyword evidence="2" id="KW-1185">Reference proteome</keyword>
<proteinExistence type="predicted"/>